<dbReference type="Proteomes" id="UP000284824">
    <property type="component" value="Unassembled WGS sequence"/>
</dbReference>
<reference evidence="1 2" key="1">
    <citation type="submission" date="2019-01" db="EMBL/GenBank/DDBJ databases">
        <title>Sequencing the genomes of 1000 actinobacteria strains.</title>
        <authorList>
            <person name="Klenk H.-P."/>
        </authorList>
    </citation>
    <scope>NUCLEOTIDE SEQUENCE [LARGE SCALE GENOMIC DNA]</scope>
    <source>
        <strain evidence="1 2">DSM 43925</strain>
    </source>
</reference>
<accession>A0A438MCH1</accession>
<sequence length="65" mass="7602">MGSDWASLDDCILNWAHLRGIRLIRDRFACSIPEAIDFLAARIEELRQTRPEDFAPRPEGYEFYS</sequence>
<proteinExistence type="predicted"/>
<organism evidence="1 2">
    <name type="scientific">Nonomuraea polychroma</name>
    <dbReference type="NCBI Taxonomy" id="46176"/>
    <lineage>
        <taxon>Bacteria</taxon>
        <taxon>Bacillati</taxon>
        <taxon>Actinomycetota</taxon>
        <taxon>Actinomycetes</taxon>
        <taxon>Streptosporangiales</taxon>
        <taxon>Streptosporangiaceae</taxon>
        <taxon>Nonomuraea</taxon>
    </lineage>
</organism>
<name>A0A438MCH1_9ACTN</name>
<gene>
    <name evidence="1" type="ORF">EDD27_5991</name>
</gene>
<comment type="caution">
    <text evidence="1">The sequence shown here is derived from an EMBL/GenBank/DDBJ whole genome shotgun (WGS) entry which is preliminary data.</text>
</comment>
<evidence type="ECO:0000313" key="2">
    <source>
        <dbReference type="Proteomes" id="UP000284824"/>
    </source>
</evidence>
<keyword evidence="2" id="KW-1185">Reference proteome</keyword>
<evidence type="ECO:0000313" key="1">
    <source>
        <dbReference type="EMBL" id="RVX43315.1"/>
    </source>
</evidence>
<dbReference type="EMBL" id="SAUN01000001">
    <property type="protein sequence ID" value="RVX43315.1"/>
    <property type="molecule type" value="Genomic_DNA"/>
</dbReference>
<dbReference type="AlphaFoldDB" id="A0A438MCH1"/>
<protein>
    <submittedName>
        <fullName evidence="1">Uncharacterized protein</fullName>
    </submittedName>
</protein>